<dbReference type="EMBL" id="PFPL01000063">
    <property type="protein sequence ID" value="PIZ95120.1"/>
    <property type="molecule type" value="Genomic_DNA"/>
</dbReference>
<organism evidence="6 7">
    <name type="scientific">Candidatus Magasanikbacteria bacterium CG_4_10_14_0_2_um_filter_33_14</name>
    <dbReference type="NCBI Taxonomy" id="1974636"/>
    <lineage>
        <taxon>Bacteria</taxon>
        <taxon>Candidatus Magasanikiibacteriota</taxon>
    </lineage>
</organism>
<dbReference type="Gene3D" id="2.40.50.140">
    <property type="entry name" value="Nucleic acid-binding proteins"/>
    <property type="match status" value="1"/>
</dbReference>
<feature type="domain" description="DNA replication/recombination mediator RecO N-terminal" evidence="5">
    <location>
        <begin position="4"/>
        <end position="72"/>
    </location>
</feature>
<evidence type="ECO:0000313" key="6">
    <source>
        <dbReference type="EMBL" id="PIZ95120.1"/>
    </source>
</evidence>
<dbReference type="NCBIfam" id="TIGR00613">
    <property type="entry name" value="reco"/>
    <property type="match status" value="1"/>
</dbReference>
<dbReference type="SUPFAM" id="SSF57863">
    <property type="entry name" value="ArfGap/RecO-like zinc finger"/>
    <property type="match status" value="1"/>
</dbReference>
<dbReference type="InterPro" id="IPR022572">
    <property type="entry name" value="DNA_rep/recomb_RecO_N"/>
</dbReference>
<evidence type="ECO:0000256" key="1">
    <source>
        <dbReference type="ARBA" id="ARBA00022763"/>
    </source>
</evidence>
<comment type="function">
    <text evidence="4">Involved in DNA repair and RecF pathway recombination.</text>
</comment>
<dbReference type="Pfam" id="PF02565">
    <property type="entry name" value="RecO_C"/>
    <property type="match status" value="1"/>
</dbReference>
<sequence>MLSIVLSRRDFREHDQIVSVYTKEKGKLSLLVRGVKKIVSKNSAHLEPFSIVDITVEKGKEVDYLTRVQSVDYLRKIRENLDKSLVAGYIVSIVDKLFAEEERDVKFFVFLESFLFAVNELEDFNNQKALLMLDSFMVNLLYFLGFTLSSEEKIVESSIFELLTILEKSDFEEIFNLDFELYSAKNVHRTIHTWCEHFLERKVVNWALTCIV</sequence>
<keyword evidence="3 4" id="KW-0234">DNA repair</keyword>
<dbReference type="PANTHER" id="PTHR33991:SF1">
    <property type="entry name" value="DNA REPAIR PROTEIN RECO"/>
    <property type="match status" value="1"/>
</dbReference>
<gene>
    <name evidence="4 6" type="primary">recO</name>
    <name evidence="6" type="ORF">COX80_05005</name>
</gene>
<dbReference type="InterPro" id="IPR003717">
    <property type="entry name" value="RecO"/>
</dbReference>
<comment type="caution">
    <text evidence="6">The sequence shown here is derived from an EMBL/GenBank/DDBJ whole genome shotgun (WGS) entry which is preliminary data.</text>
</comment>
<reference evidence="7" key="1">
    <citation type="submission" date="2017-09" db="EMBL/GenBank/DDBJ databases">
        <title>Depth-based differentiation of microbial function through sediment-hosted aquifers and enrichment of novel symbionts in the deep terrestrial subsurface.</title>
        <authorList>
            <person name="Probst A.J."/>
            <person name="Ladd B."/>
            <person name="Jarett J.K."/>
            <person name="Geller-Mcgrath D.E."/>
            <person name="Sieber C.M.K."/>
            <person name="Emerson J.B."/>
            <person name="Anantharaman K."/>
            <person name="Thomas B.C."/>
            <person name="Malmstrom R."/>
            <person name="Stieglmeier M."/>
            <person name="Klingl A."/>
            <person name="Woyke T."/>
            <person name="Ryan C.M."/>
            <person name="Banfield J.F."/>
        </authorList>
    </citation>
    <scope>NUCLEOTIDE SEQUENCE [LARGE SCALE GENOMIC DNA]</scope>
</reference>
<dbReference type="AlphaFoldDB" id="A0A2M7V8K4"/>
<proteinExistence type="inferred from homology"/>
<dbReference type="PANTHER" id="PTHR33991">
    <property type="entry name" value="DNA REPAIR PROTEIN RECO"/>
    <property type="match status" value="1"/>
</dbReference>
<evidence type="ECO:0000256" key="2">
    <source>
        <dbReference type="ARBA" id="ARBA00023172"/>
    </source>
</evidence>
<accession>A0A2M7V8K4</accession>
<protein>
    <recommendedName>
        <fullName evidence="4">DNA repair protein RecO</fullName>
    </recommendedName>
    <alternativeName>
        <fullName evidence="4">Recombination protein O</fullName>
    </alternativeName>
</protein>
<evidence type="ECO:0000259" key="5">
    <source>
        <dbReference type="Pfam" id="PF11967"/>
    </source>
</evidence>
<dbReference type="SUPFAM" id="SSF50249">
    <property type="entry name" value="Nucleic acid-binding proteins"/>
    <property type="match status" value="1"/>
</dbReference>
<dbReference type="InterPro" id="IPR037278">
    <property type="entry name" value="ARFGAP/RecO"/>
</dbReference>
<name>A0A2M7V8K4_9BACT</name>
<dbReference type="GO" id="GO:0006310">
    <property type="term" value="P:DNA recombination"/>
    <property type="evidence" value="ECO:0007669"/>
    <property type="project" value="UniProtKB-UniRule"/>
</dbReference>
<keyword evidence="2 4" id="KW-0233">DNA recombination</keyword>
<evidence type="ECO:0000256" key="3">
    <source>
        <dbReference type="ARBA" id="ARBA00023204"/>
    </source>
</evidence>
<keyword evidence="1 4" id="KW-0227">DNA damage</keyword>
<dbReference type="Pfam" id="PF11967">
    <property type="entry name" value="RecO_N"/>
    <property type="match status" value="1"/>
</dbReference>
<comment type="similarity">
    <text evidence="4">Belongs to the RecO family.</text>
</comment>
<evidence type="ECO:0000313" key="7">
    <source>
        <dbReference type="Proteomes" id="UP000231453"/>
    </source>
</evidence>
<evidence type="ECO:0000256" key="4">
    <source>
        <dbReference type="HAMAP-Rule" id="MF_00201"/>
    </source>
</evidence>
<dbReference type="InterPro" id="IPR012340">
    <property type="entry name" value="NA-bd_OB-fold"/>
</dbReference>
<dbReference type="Proteomes" id="UP000231453">
    <property type="component" value="Unassembled WGS sequence"/>
</dbReference>
<dbReference type="GO" id="GO:0043590">
    <property type="term" value="C:bacterial nucleoid"/>
    <property type="evidence" value="ECO:0007669"/>
    <property type="project" value="TreeGrafter"/>
</dbReference>
<dbReference type="GO" id="GO:0006302">
    <property type="term" value="P:double-strand break repair"/>
    <property type="evidence" value="ECO:0007669"/>
    <property type="project" value="TreeGrafter"/>
</dbReference>
<dbReference type="HAMAP" id="MF_00201">
    <property type="entry name" value="RecO"/>
    <property type="match status" value="1"/>
</dbReference>